<dbReference type="GO" id="GO:0006313">
    <property type="term" value="P:DNA transposition"/>
    <property type="evidence" value="ECO:0007669"/>
    <property type="project" value="InterPro"/>
</dbReference>
<evidence type="ECO:0000259" key="1">
    <source>
        <dbReference type="Pfam" id="PF02371"/>
    </source>
</evidence>
<dbReference type="Pfam" id="PF02371">
    <property type="entry name" value="Transposase_20"/>
    <property type="match status" value="1"/>
</dbReference>
<dbReference type="AlphaFoldDB" id="A0A0H5Q0Z3"/>
<evidence type="ECO:0000313" key="2">
    <source>
        <dbReference type="EMBL" id="CRY95079.1"/>
    </source>
</evidence>
<protein>
    <recommendedName>
        <fullName evidence="1">Transposase IS116/IS110/IS902 C-terminal domain-containing protein</fullName>
    </recommendedName>
</protein>
<accession>A0A0H5Q0Z3</accession>
<dbReference type="NCBIfam" id="NF033542">
    <property type="entry name" value="transpos_IS110"/>
    <property type="match status" value="1"/>
</dbReference>
<feature type="domain" description="Transposase IS116/IS110/IS902 C-terminal" evidence="1">
    <location>
        <begin position="225"/>
        <end position="302"/>
    </location>
</feature>
<dbReference type="InterPro" id="IPR003346">
    <property type="entry name" value="Transposase_20"/>
</dbReference>
<sequence>MLAIGMDVHSSKTSAYAVSLDESDMDACAIAEDFNRNFKNFYSDLTGYTKVASFLEGMEHCILIENSTKSHEVFWMMADLDLTVLVAHATDLFRITKSVKKTDQHDCFELAHYMRRRLLGECEFAESLIVDRKWMDRRQLCRIYAWESSMLSDTRRQIKSYMLLRGIKIEDISRDITSVNSLRTLDLIADDTLNLLLTRARDFKNRIHACEKAIRKEFSDDEMFRLLYTVPGFGLITTAYIVSMVVDIDRFSNDKAFSAYFGIVPMQRESADSAPRCPITRRGDETARKMLLQSTFVHIKTDKERLSPVSRMYDRLINRGFPHKKALTAAGNKMSKMVFRILKTKEPYKF</sequence>
<name>A0A0H5Q0Z3_9ZZZZ</name>
<dbReference type="PANTHER" id="PTHR33055">
    <property type="entry name" value="TRANSPOSASE FOR INSERTION SEQUENCE ELEMENT IS1111A"/>
    <property type="match status" value="1"/>
</dbReference>
<dbReference type="GO" id="GO:0003677">
    <property type="term" value="F:DNA binding"/>
    <property type="evidence" value="ECO:0007669"/>
    <property type="project" value="InterPro"/>
</dbReference>
<dbReference type="EMBL" id="LN853110">
    <property type="protein sequence ID" value="CRY95079.1"/>
    <property type="molecule type" value="Genomic_DNA"/>
</dbReference>
<proteinExistence type="predicted"/>
<dbReference type="GO" id="GO:0004803">
    <property type="term" value="F:transposase activity"/>
    <property type="evidence" value="ECO:0007669"/>
    <property type="project" value="InterPro"/>
</dbReference>
<reference evidence="2" key="1">
    <citation type="submission" date="2015-06" db="EMBL/GenBank/DDBJ databases">
        <authorList>
            <person name="Joergensen T."/>
        </authorList>
    </citation>
    <scope>NUCLEOTIDE SEQUENCE</scope>
    <source>
        <strain evidence="2">RGRH0468</strain>
    </source>
</reference>
<organism evidence="2">
    <name type="scientific">uncultured prokaryote</name>
    <dbReference type="NCBI Taxonomy" id="198431"/>
    <lineage>
        <taxon>unclassified sequences</taxon>
        <taxon>environmental samples</taxon>
    </lineage>
</organism>
<reference evidence="2" key="2">
    <citation type="submission" date="2015-07" db="EMBL/GenBank/DDBJ databases">
        <title>Plasmids, circular viruses and viroids from rat gut.</title>
        <authorList>
            <person name="Jorgensen T.J."/>
            <person name="Hansen M.A."/>
            <person name="Xu Z."/>
            <person name="Tabak M.A."/>
            <person name="Sorensen S.J."/>
            <person name="Hansen L.H."/>
        </authorList>
    </citation>
    <scope>NUCLEOTIDE SEQUENCE</scope>
    <source>
        <strain evidence="2">RGRH0468</strain>
    </source>
</reference>
<dbReference type="InterPro" id="IPR047650">
    <property type="entry name" value="Transpos_IS110"/>
</dbReference>
<dbReference type="PANTHER" id="PTHR33055:SF17">
    <property type="entry name" value="THIRD ORF IN TRANSPOSON ISC1491"/>
    <property type="match status" value="1"/>
</dbReference>